<comment type="subcellular location">
    <subcellularLocation>
        <location evidence="6">Cytoplasm</location>
    </subcellularLocation>
</comment>
<comment type="pathway">
    <text evidence="6">Aminoacyl-tRNA biosynthesis; selenocysteinyl-tRNA(Sec) biosynthesis; L-seryl-tRNA(Sec) from L-serine and tRNA(Sec): step 1/1.</text>
</comment>
<dbReference type="SUPFAM" id="SSF46589">
    <property type="entry name" value="tRNA-binding arm"/>
    <property type="match status" value="1"/>
</dbReference>
<evidence type="ECO:0000256" key="9">
    <source>
        <dbReference type="SAM" id="Coils"/>
    </source>
</evidence>
<dbReference type="InterPro" id="IPR042103">
    <property type="entry name" value="SerRS_1_N_sf"/>
</dbReference>
<feature type="domain" description="Aminoacyl-transfer RNA synthetases class-II family profile" evidence="10">
    <location>
        <begin position="176"/>
        <end position="429"/>
    </location>
</feature>
<feature type="binding site" evidence="6 8">
    <location>
        <begin position="357"/>
        <end position="360"/>
    </location>
    <ligand>
        <name>ATP</name>
        <dbReference type="ChEBI" id="CHEBI:30616"/>
    </ligand>
</feature>
<comment type="similarity">
    <text evidence="6">Belongs to the class-II aminoacyl-tRNA synthetase family. Type-1 seryl-tRNA synthetase subfamily.</text>
</comment>
<dbReference type="Gene3D" id="3.30.930.10">
    <property type="entry name" value="Bira Bifunctional Protein, Domain 2"/>
    <property type="match status" value="1"/>
</dbReference>
<dbReference type="GO" id="GO:0004828">
    <property type="term" value="F:serine-tRNA ligase activity"/>
    <property type="evidence" value="ECO:0007669"/>
    <property type="project" value="UniProtKB-UniRule"/>
</dbReference>
<keyword evidence="9" id="KW-0175">Coiled coil</keyword>
<dbReference type="STRING" id="1798407.A3A16_01120"/>
<evidence type="ECO:0000256" key="2">
    <source>
        <dbReference type="ARBA" id="ARBA00022741"/>
    </source>
</evidence>
<evidence type="ECO:0000256" key="6">
    <source>
        <dbReference type="HAMAP-Rule" id="MF_00176"/>
    </source>
</evidence>
<feature type="binding site" evidence="6 7">
    <location>
        <position position="289"/>
    </location>
    <ligand>
        <name>L-serine</name>
        <dbReference type="ChEBI" id="CHEBI:33384"/>
    </ligand>
</feature>
<evidence type="ECO:0000313" key="12">
    <source>
        <dbReference type="Proteomes" id="UP000177942"/>
    </source>
</evidence>
<dbReference type="InterPro" id="IPR010978">
    <property type="entry name" value="tRNA-bd_arm"/>
</dbReference>
<dbReference type="InterPro" id="IPR045864">
    <property type="entry name" value="aa-tRNA-synth_II/BPL/LPL"/>
</dbReference>
<feature type="binding site" evidence="6">
    <location>
        <position position="282"/>
    </location>
    <ligand>
        <name>ATP</name>
        <dbReference type="ChEBI" id="CHEBI:30616"/>
    </ligand>
</feature>
<evidence type="ECO:0000256" key="7">
    <source>
        <dbReference type="PIRSR" id="PIRSR001529-1"/>
    </source>
</evidence>
<comment type="caution">
    <text evidence="11">The sequence shown here is derived from an EMBL/GenBank/DDBJ whole genome shotgun (WGS) entry which is preliminary data.</text>
</comment>
<evidence type="ECO:0000259" key="10">
    <source>
        <dbReference type="PROSITE" id="PS50862"/>
    </source>
</evidence>
<dbReference type="InterPro" id="IPR006195">
    <property type="entry name" value="aa-tRNA-synth_II"/>
</dbReference>
<feature type="binding site" evidence="8">
    <location>
        <begin position="282"/>
        <end position="285"/>
    </location>
    <ligand>
        <name>ATP</name>
        <dbReference type="ChEBI" id="CHEBI:30616"/>
    </ligand>
</feature>
<comment type="domain">
    <text evidence="6">Consists of two distinct domains, a catalytic core and a N-terminal extension that is involved in tRNA binding.</text>
</comment>
<proteinExistence type="inferred from homology"/>
<organism evidence="11 12">
    <name type="scientific">Candidatus Harrisonbacteria bacterium RIFCSPLOWO2_01_FULL_44_18</name>
    <dbReference type="NCBI Taxonomy" id="1798407"/>
    <lineage>
        <taxon>Bacteria</taxon>
        <taxon>Candidatus Harrisoniibacteriota</taxon>
    </lineage>
</organism>
<dbReference type="AlphaFoldDB" id="A0A1G1ZN50"/>
<comment type="catalytic activity">
    <reaction evidence="6">
        <text>tRNA(Ser) + L-serine + ATP = L-seryl-tRNA(Ser) + AMP + diphosphate + H(+)</text>
        <dbReference type="Rhea" id="RHEA:12292"/>
        <dbReference type="Rhea" id="RHEA-COMP:9669"/>
        <dbReference type="Rhea" id="RHEA-COMP:9703"/>
        <dbReference type="ChEBI" id="CHEBI:15378"/>
        <dbReference type="ChEBI" id="CHEBI:30616"/>
        <dbReference type="ChEBI" id="CHEBI:33019"/>
        <dbReference type="ChEBI" id="CHEBI:33384"/>
        <dbReference type="ChEBI" id="CHEBI:78442"/>
        <dbReference type="ChEBI" id="CHEBI:78533"/>
        <dbReference type="ChEBI" id="CHEBI:456215"/>
        <dbReference type="EC" id="6.1.1.11"/>
    </reaction>
</comment>
<dbReference type="InterPro" id="IPR002314">
    <property type="entry name" value="aa-tRNA-synt_IIb"/>
</dbReference>
<dbReference type="PROSITE" id="PS50862">
    <property type="entry name" value="AA_TRNA_LIGASE_II"/>
    <property type="match status" value="1"/>
</dbReference>
<accession>A0A1G1ZN50</accession>
<dbReference type="GO" id="GO:0005524">
    <property type="term" value="F:ATP binding"/>
    <property type="evidence" value="ECO:0007669"/>
    <property type="project" value="UniProtKB-UniRule"/>
</dbReference>
<evidence type="ECO:0000313" key="11">
    <source>
        <dbReference type="EMBL" id="OGY65971.1"/>
    </source>
</evidence>
<comment type="catalytic activity">
    <reaction evidence="6">
        <text>tRNA(Sec) + L-serine + ATP = L-seryl-tRNA(Sec) + AMP + diphosphate + H(+)</text>
        <dbReference type="Rhea" id="RHEA:42580"/>
        <dbReference type="Rhea" id="RHEA-COMP:9742"/>
        <dbReference type="Rhea" id="RHEA-COMP:10128"/>
        <dbReference type="ChEBI" id="CHEBI:15378"/>
        <dbReference type="ChEBI" id="CHEBI:30616"/>
        <dbReference type="ChEBI" id="CHEBI:33019"/>
        <dbReference type="ChEBI" id="CHEBI:33384"/>
        <dbReference type="ChEBI" id="CHEBI:78442"/>
        <dbReference type="ChEBI" id="CHEBI:78533"/>
        <dbReference type="ChEBI" id="CHEBI:456215"/>
        <dbReference type="EC" id="6.1.1.11"/>
    </reaction>
</comment>
<dbReference type="InterPro" id="IPR015866">
    <property type="entry name" value="Ser-tRNA-synth_1_N"/>
</dbReference>
<reference evidence="11 12" key="1">
    <citation type="journal article" date="2016" name="Nat. Commun.">
        <title>Thousands of microbial genomes shed light on interconnected biogeochemical processes in an aquifer system.</title>
        <authorList>
            <person name="Anantharaman K."/>
            <person name="Brown C.T."/>
            <person name="Hug L.A."/>
            <person name="Sharon I."/>
            <person name="Castelle C.J."/>
            <person name="Probst A.J."/>
            <person name="Thomas B.C."/>
            <person name="Singh A."/>
            <person name="Wilkins M.J."/>
            <person name="Karaoz U."/>
            <person name="Brodie E.L."/>
            <person name="Williams K.H."/>
            <person name="Hubbard S.S."/>
            <person name="Banfield J.F."/>
        </authorList>
    </citation>
    <scope>NUCLEOTIDE SEQUENCE [LARGE SCALE GENOMIC DNA]</scope>
</reference>
<dbReference type="GO" id="GO:0006434">
    <property type="term" value="P:seryl-tRNA aminoacylation"/>
    <property type="evidence" value="ECO:0007669"/>
    <property type="project" value="UniProtKB-UniRule"/>
</dbReference>
<evidence type="ECO:0000256" key="4">
    <source>
        <dbReference type="ARBA" id="ARBA00022917"/>
    </source>
</evidence>
<evidence type="ECO:0000256" key="3">
    <source>
        <dbReference type="ARBA" id="ARBA00022840"/>
    </source>
</evidence>
<keyword evidence="6" id="KW-0963">Cytoplasm</keyword>
<evidence type="ECO:0000256" key="8">
    <source>
        <dbReference type="PIRSR" id="PIRSR001529-2"/>
    </source>
</evidence>
<sequence length="442" mass="50035">MLDVELIRREPEKVKRGIANKNVDPKLVDDFLTLDKKWRELTKQADEARAKLNILSRERKIDEAKVVKTQIKSLEEELTKAEVSRDAALKIIPNLPLPEVPVGKNETSNVVIREVGRKPKCDFPVKDYLELGQKLDLIDTERAAKVSGSRFGYLKREAPLLEFALAQFAFDFLTNQKNITKVIKENKLSITPEAFIPVLPPVLIKPEAMSAMGYVERGGEEIYFLEKDQLYLVGTSEQSVGPMHMNETFDEKDLPRRYIAFSTCFRREAGSYGKDTKGILRVHQFDKLEMFVVSAPETSTEEHKLLLALEEKLMQVLELPYRVLQICSGDLGDPAAAKYDIEVWLPGQDGSKGQYRETHSTSNTTDYQSRRLNIKLKPSAEGGSASGGKNSKLKPQYVHLLNGTAFAIGRILIAILENYQTKKGSIKVPKVLRRYIKLKEIK</sequence>
<feature type="coiled-coil region" evidence="9">
    <location>
        <begin position="38"/>
        <end position="91"/>
    </location>
</feature>
<dbReference type="PANTHER" id="PTHR11778">
    <property type="entry name" value="SERYL-TRNA SYNTHETASE"/>
    <property type="match status" value="1"/>
</dbReference>
<dbReference type="Pfam" id="PF02403">
    <property type="entry name" value="Seryl_tRNA_N"/>
    <property type="match status" value="1"/>
</dbReference>
<keyword evidence="2 6" id="KW-0547">Nucleotide-binding</keyword>
<feature type="binding site" evidence="6">
    <location>
        <position position="404"/>
    </location>
    <ligand>
        <name>L-serine</name>
        <dbReference type="ChEBI" id="CHEBI:33384"/>
    </ligand>
</feature>
<dbReference type="EC" id="6.1.1.11" evidence="6"/>
<dbReference type="PRINTS" id="PR00981">
    <property type="entry name" value="TRNASYNTHSER"/>
</dbReference>
<dbReference type="Gene3D" id="1.10.287.40">
    <property type="entry name" value="Serine-tRNA synthetase, tRNA binding domain"/>
    <property type="match status" value="1"/>
</dbReference>
<comment type="function">
    <text evidence="6">Catalyzes the attachment of serine to tRNA(Ser). Is also able to aminoacylate tRNA(Sec) with serine, to form the misacylated tRNA L-seryl-tRNA(Sec), which will be further converted into selenocysteinyl-tRNA(Sec).</text>
</comment>
<evidence type="ECO:0000256" key="1">
    <source>
        <dbReference type="ARBA" id="ARBA00022598"/>
    </source>
</evidence>
<name>A0A1G1ZN50_9BACT</name>
<feature type="binding site" evidence="7">
    <location>
        <position position="235"/>
    </location>
    <ligand>
        <name>L-serine</name>
        <dbReference type="ChEBI" id="CHEBI:33384"/>
    </ligand>
</feature>
<keyword evidence="5 6" id="KW-0030">Aminoacyl-tRNA synthetase</keyword>
<dbReference type="CDD" id="cd00770">
    <property type="entry name" value="SerRS_core"/>
    <property type="match status" value="1"/>
</dbReference>
<dbReference type="InterPro" id="IPR033729">
    <property type="entry name" value="SerRS_core"/>
</dbReference>
<dbReference type="Pfam" id="PF00587">
    <property type="entry name" value="tRNA-synt_2b"/>
    <property type="match status" value="1"/>
</dbReference>
<feature type="site" description="Important for serine binding" evidence="7">
    <location>
        <position position="404"/>
    </location>
</feature>
<feature type="binding site" evidence="6">
    <location>
        <begin position="235"/>
        <end position="237"/>
    </location>
    <ligand>
        <name>L-serine</name>
        <dbReference type="ChEBI" id="CHEBI:33384"/>
    </ligand>
</feature>
<dbReference type="InterPro" id="IPR002317">
    <property type="entry name" value="Ser-tRNA-ligase_type_1"/>
</dbReference>
<comment type="subunit">
    <text evidence="6">Homodimer. The tRNA molecule binds across the dimer.</text>
</comment>
<evidence type="ECO:0000256" key="5">
    <source>
        <dbReference type="ARBA" id="ARBA00023146"/>
    </source>
</evidence>
<keyword evidence="3 6" id="KW-0067">ATP-binding</keyword>
<dbReference type="Proteomes" id="UP000177942">
    <property type="component" value="Unassembled WGS sequence"/>
</dbReference>
<dbReference type="NCBIfam" id="TIGR00414">
    <property type="entry name" value="serS"/>
    <property type="match status" value="1"/>
</dbReference>
<protein>
    <recommendedName>
        <fullName evidence="6">Serine--tRNA ligase</fullName>
        <ecNumber evidence="6">6.1.1.11</ecNumber>
    </recommendedName>
    <alternativeName>
        <fullName evidence="6">Seryl-tRNA synthetase</fullName>
        <shortName evidence="6">SerRS</shortName>
    </alternativeName>
    <alternativeName>
        <fullName evidence="6">Seryl-tRNA(Ser/Sec) synthetase</fullName>
    </alternativeName>
</protein>
<dbReference type="GO" id="GO:0005737">
    <property type="term" value="C:cytoplasm"/>
    <property type="evidence" value="ECO:0007669"/>
    <property type="project" value="UniProtKB-SubCell"/>
</dbReference>
<dbReference type="UniPathway" id="UPA00906">
    <property type="reaction ID" value="UER00895"/>
</dbReference>
<feature type="binding site" evidence="6 8">
    <location>
        <begin position="266"/>
        <end position="268"/>
    </location>
    <ligand>
        <name>ATP</name>
        <dbReference type="ChEBI" id="CHEBI:30616"/>
    </ligand>
</feature>
<keyword evidence="1 6" id="KW-0436">Ligase</keyword>
<dbReference type="EMBL" id="MHJJ01000005">
    <property type="protein sequence ID" value="OGY65971.1"/>
    <property type="molecule type" value="Genomic_DNA"/>
</dbReference>
<feature type="binding site" evidence="7">
    <location>
        <position position="402"/>
    </location>
    <ligand>
        <name>L-serine</name>
        <dbReference type="ChEBI" id="CHEBI:33384"/>
    </ligand>
</feature>
<dbReference type="HAMAP" id="MF_00176">
    <property type="entry name" value="Ser_tRNA_synth_type1"/>
    <property type="match status" value="1"/>
</dbReference>
<gene>
    <name evidence="6" type="primary">serS</name>
    <name evidence="11" type="ORF">A3A16_01120</name>
</gene>
<feature type="binding site" evidence="7">
    <location>
        <position position="266"/>
    </location>
    <ligand>
        <name>L-serine</name>
        <dbReference type="ChEBI" id="CHEBI:33384"/>
    </ligand>
</feature>
<dbReference type="GO" id="GO:0016260">
    <property type="term" value="P:selenocysteine biosynthetic process"/>
    <property type="evidence" value="ECO:0007669"/>
    <property type="project" value="UniProtKB-UniRule"/>
</dbReference>
<dbReference type="PIRSF" id="PIRSF001529">
    <property type="entry name" value="Ser-tRNA-synth_IIa"/>
    <property type="match status" value="1"/>
</dbReference>
<dbReference type="SUPFAM" id="SSF55681">
    <property type="entry name" value="Class II aaRS and biotin synthetases"/>
    <property type="match status" value="1"/>
</dbReference>
<keyword evidence="4 6" id="KW-0648">Protein biosynthesis</keyword>